<evidence type="ECO:0000313" key="3">
    <source>
        <dbReference type="Proteomes" id="UP001642409"/>
    </source>
</evidence>
<organism evidence="1">
    <name type="scientific">Hexamita inflata</name>
    <dbReference type="NCBI Taxonomy" id="28002"/>
    <lineage>
        <taxon>Eukaryota</taxon>
        <taxon>Metamonada</taxon>
        <taxon>Diplomonadida</taxon>
        <taxon>Hexamitidae</taxon>
        <taxon>Hexamitinae</taxon>
        <taxon>Hexamita</taxon>
    </lineage>
</organism>
<comment type="caution">
    <text evidence="1">The sequence shown here is derived from an EMBL/GenBank/DDBJ whole genome shotgun (WGS) entry which is preliminary data.</text>
</comment>
<accession>A0AA86TUB4</accession>
<dbReference type="EMBL" id="CAXDID020000049">
    <property type="protein sequence ID" value="CAL6004605.1"/>
    <property type="molecule type" value="Genomic_DNA"/>
</dbReference>
<protein>
    <submittedName>
        <fullName evidence="2">Hypothetical_protein</fullName>
    </submittedName>
</protein>
<evidence type="ECO:0000313" key="1">
    <source>
        <dbReference type="EMBL" id="CAI9929036.1"/>
    </source>
</evidence>
<name>A0AA86TUB4_9EUKA</name>
<gene>
    <name evidence="1" type="ORF">HINF_LOCUS16681</name>
    <name evidence="2" type="ORF">HINF_LOCUS18965</name>
</gene>
<dbReference type="Proteomes" id="UP001642409">
    <property type="component" value="Unassembled WGS sequence"/>
</dbReference>
<keyword evidence="3" id="KW-1185">Reference proteome</keyword>
<evidence type="ECO:0000313" key="2">
    <source>
        <dbReference type="EMBL" id="CAL6004605.1"/>
    </source>
</evidence>
<reference evidence="2 3" key="2">
    <citation type="submission" date="2024-07" db="EMBL/GenBank/DDBJ databases">
        <authorList>
            <person name="Akdeniz Z."/>
        </authorList>
    </citation>
    <scope>NUCLEOTIDE SEQUENCE [LARGE SCALE GENOMIC DNA]</scope>
</reference>
<dbReference type="AlphaFoldDB" id="A0AA86TUB4"/>
<dbReference type="EMBL" id="CATOUU010000424">
    <property type="protein sequence ID" value="CAI9929036.1"/>
    <property type="molecule type" value="Genomic_DNA"/>
</dbReference>
<proteinExistence type="predicted"/>
<reference evidence="1" key="1">
    <citation type="submission" date="2023-06" db="EMBL/GenBank/DDBJ databases">
        <authorList>
            <person name="Kurt Z."/>
        </authorList>
    </citation>
    <scope>NUCLEOTIDE SEQUENCE</scope>
</reference>
<sequence>MKRAYLAKSFHLDYDSKSLTLTSSQQISQIPRPKSNMLNQCNNVSLDNIRTSKNKQIQNTSADNLLLYSCVDKNSKIVDIQFSTQVKYNSNIVKRPISQHVQKKTIVENIDVKRMLALKASYLNKYSKGDSSIIVKPLNSLQKLGKI</sequence>